<reference evidence="2 3" key="1">
    <citation type="submission" date="2017-05" db="EMBL/GenBank/DDBJ databases">
        <title>Vagococcus spp. assemblies.</title>
        <authorList>
            <person name="Gulvik C.A."/>
        </authorList>
    </citation>
    <scope>NUCLEOTIDE SEQUENCE [LARGE SCALE GENOMIC DNA]</scope>
    <source>
        <strain evidence="2 3">CCUG 41755</strain>
    </source>
</reference>
<sequence length="102" mass="11878">MRNSRLPLTETVYYLLLVFKKPTYGYLAIKEIEELSEGDVRIAAGTMYGAIENLLKSEMIVQVSSENERRKMYQTTAYGNEVLEEEVARLSHCVRVWEKLNR</sequence>
<dbReference type="Pfam" id="PF03551">
    <property type="entry name" value="PadR"/>
    <property type="match status" value="1"/>
</dbReference>
<dbReference type="OrthoDB" id="9814826at2"/>
<proteinExistence type="predicted"/>
<protein>
    <submittedName>
        <fullName evidence="2">PadR family transcriptional regulator</fullName>
    </submittedName>
</protein>
<dbReference type="RefSeq" id="WP_126830044.1">
    <property type="nucleotide sequence ID" value="NZ_CBCRYB010000006.1"/>
</dbReference>
<dbReference type="Gene3D" id="1.10.10.10">
    <property type="entry name" value="Winged helix-like DNA-binding domain superfamily/Winged helix DNA-binding domain"/>
    <property type="match status" value="1"/>
</dbReference>
<dbReference type="AlphaFoldDB" id="A0A430ABI7"/>
<dbReference type="Proteomes" id="UP000287101">
    <property type="component" value="Unassembled WGS sequence"/>
</dbReference>
<dbReference type="InterPro" id="IPR036388">
    <property type="entry name" value="WH-like_DNA-bd_sf"/>
</dbReference>
<dbReference type="InterPro" id="IPR005149">
    <property type="entry name" value="Tscrpt_reg_PadR_N"/>
</dbReference>
<dbReference type="InterPro" id="IPR052509">
    <property type="entry name" value="Metal_resp_DNA-bind_regulator"/>
</dbReference>
<dbReference type="InterPro" id="IPR036390">
    <property type="entry name" value="WH_DNA-bd_sf"/>
</dbReference>
<feature type="domain" description="Transcription regulator PadR N-terminal" evidence="1">
    <location>
        <begin position="16"/>
        <end position="85"/>
    </location>
</feature>
<gene>
    <name evidence="2" type="ORF">CBF31_00940</name>
</gene>
<name>A0A430ABI7_9ENTE</name>
<dbReference type="PANTHER" id="PTHR33169:SF13">
    <property type="entry name" value="PADR-FAMILY TRANSCRIPTIONAL REGULATOR"/>
    <property type="match status" value="1"/>
</dbReference>
<evidence type="ECO:0000259" key="1">
    <source>
        <dbReference type="Pfam" id="PF03551"/>
    </source>
</evidence>
<evidence type="ECO:0000313" key="2">
    <source>
        <dbReference type="EMBL" id="RSU04614.1"/>
    </source>
</evidence>
<dbReference type="PANTHER" id="PTHR33169">
    <property type="entry name" value="PADR-FAMILY TRANSCRIPTIONAL REGULATOR"/>
    <property type="match status" value="1"/>
</dbReference>
<dbReference type="SUPFAM" id="SSF46785">
    <property type="entry name" value="Winged helix' DNA-binding domain"/>
    <property type="match status" value="1"/>
</dbReference>
<accession>A0A430ABI7</accession>
<comment type="caution">
    <text evidence="2">The sequence shown here is derived from an EMBL/GenBank/DDBJ whole genome shotgun (WGS) entry which is preliminary data.</text>
</comment>
<keyword evidence="3" id="KW-1185">Reference proteome</keyword>
<evidence type="ECO:0000313" key="3">
    <source>
        <dbReference type="Proteomes" id="UP000287101"/>
    </source>
</evidence>
<organism evidence="2 3">
    <name type="scientific">Vagococcus fessus</name>
    <dbReference type="NCBI Taxonomy" id="120370"/>
    <lineage>
        <taxon>Bacteria</taxon>
        <taxon>Bacillati</taxon>
        <taxon>Bacillota</taxon>
        <taxon>Bacilli</taxon>
        <taxon>Lactobacillales</taxon>
        <taxon>Enterococcaceae</taxon>
        <taxon>Vagococcus</taxon>
    </lineage>
</organism>
<dbReference type="EMBL" id="NGJY01000001">
    <property type="protein sequence ID" value="RSU04614.1"/>
    <property type="molecule type" value="Genomic_DNA"/>
</dbReference>